<dbReference type="EMBL" id="AP022871">
    <property type="protein sequence ID" value="BCB86621.1"/>
    <property type="molecule type" value="Genomic_DNA"/>
</dbReference>
<dbReference type="Proteomes" id="UP000503011">
    <property type="component" value="Chromosome"/>
</dbReference>
<dbReference type="RefSeq" id="WP_173158367.1">
    <property type="nucleotide sequence ID" value="NZ_AP022871.1"/>
</dbReference>
<gene>
    <name evidence="2" type="ORF">Psuf_039340</name>
</gene>
<name>A0A6F8YL05_9ACTN</name>
<keyword evidence="3" id="KW-1185">Reference proteome</keyword>
<protein>
    <submittedName>
        <fullName evidence="2">Uncharacterized protein</fullName>
    </submittedName>
</protein>
<dbReference type="AlphaFoldDB" id="A0A6F8YL05"/>
<reference evidence="2 3" key="1">
    <citation type="submission" date="2020-03" db="EMBL/GenBank/DDBJ databases">
        <title>Whole genome shotgun sequence of Phytohabitans suffuscus NBRC 105367.</title>
        <authorList>
            <person name="Komaki H."/>
            <person name="Tamura T."/>
        </authorList>
    </citation>
    <scope>NUCLEOTIDE SEQUENCE [LARGE SCALE GENOMIC DNA]</scope>
    <source>
        <strain evidence="2 3">NBRC 105367</strain>
    </source>
</reference>
<sequence>MFLLPYAGVPVTLSPWLVAERAPDADAYHCFQFDGSEARPTTASPLRYSNGGDPAGPTPPSSIATWQAAEPWVQ</sequence>
<dbReference type="KEGG" id="psuu:Psuf_039340"/>
<evidence type="ECO:0000313" key="2">
    <source>
        <dbReference type="EMBL" id="BCB86621.1"/>
    </source>
</evidence>
<reference evidence="2 3" key="2">
    <citation type="submission" date="2020-03" db="EMBL/GenBank/DDBJ databases">
        <authorList>
            <person name="Ichikawa N."/>
            <person name="Kimura A."/>
            <person name="Kitahashi Y."/>
            <person name="Uohara A."/>
        </authorList>
    </citation>
    <scope>NUCLEOTIDE SEQUENCE [LARGE SCALE GENOMIC DNA]</scope>
    <source>
        <strain evidence="2 3">NBRC 105367</strain>
    </source>
</reference>
<accession>A0A6F8YL05</accession>
<proteinExistence type="predicted"/>
<organism evidence="2 3">
    <name type="scientific">Phytohabitans suffuscus</name>
    <dbReference type="NCBI Taxonomy" id="624315"/>
    <lineage>
        <taxon>Bacteria</taxon>
        <taxon>Bacillati</taxon>
        <taxon>Actinomycetota</taxon>
        <taxon>Actinomycetes</taxon>
        <taxon>Micromonosporales</taxon>
        <taxon>Micromonosporaceae</taxon>
    </lineage>
</organism>
<evidence type="ECO:0000313" key="3">
    <source>
        <dbReference type="Proteomes" id="UP000503011"/>
    </source>
</evidence>
<feature type="region of interest" description="Disordered" evidence="1">
    <location>
        <begin position="38"/>
        <end position="64"/>
    </location>
</feature>
<evidence type="ECO:0000256" key="1">
    <source>
        <dbReference type="SAM" id="MobiDB-lite"/>
    </source>
</evidence>